<dbReference type="EMBL" id="JAKCXM010000156">
    <property type="protein sequence ID" value="KAJ0400360.1"/>
    <property type="molecule type" value="Genomic_DNA"/>
</dbReference>
<dbReference type="GO" id="GO:0005524">
    <property type="term" value="F:ATP binding"/>
    <property type="evidence" value="ECO:0007669"/>
    <property type="project" value="UniProtKB-KW"/>
</dbReference>
<dbReference type="FunFam" id="3.40.50.300:FF:000585">
    <property type="entry name" value="Structural maintenance of chromosomes 4"/>
    <property type="match status" value="1"/>
</dbReference>
<keyword evidence="5" id="KW-0175">Coiled coil</keyword>
<feature type="region of interest" description="Disordered" evidence="6">
    <location>
        <begin position="709"/>
        <end position="756"/>
    </location>
</feature>
<dbReference type="Gene3D" id="1.10.287.1490">
    <property type="match status" value="1"/>
</dbReference>
<evidence type="ECO:0000259" key="7">
    <source>
        <dbReference type="Pfam" id="PF02463"/>
    </source>
</evidence>
<sequence length="788" mass="90447">MATEMAPSQPLDAETTVEMLEESDNHDVAEASASGARRDSVPAAPGKRLMITKMQLENFKSYAGRIEIGPFHKCFSAVVGPNGSGKSNVIDALLFVFGKRASKLRLKKVSELVHRSAAFPDLDTATVSVFFHEIYDESGVGGNNGDDETYRVVPGSEFSVTRTASKSNSSKYFINDKPSNFTQVTALLREKGIDLDNNRFLILQGEVEQIAMMKSKGDGSGNDDGLLEYLEDIIGSNVYVEPTEKVWQEVEECNEIRIEKVNRVKLVEKEKAHLEGPRAEALDYLRKEKEVYLKTNILYQLWIQEAAKNRELCEAKKNELQTQYEEELKKMEANRLQLQELESVYKQVKEEHDASVGELESAKAIYADYEKQDVKLREELKFSKERLAELEGSKKKELKQQKEIARKEKENDELAPQLEKEIEKLQVKLKKQEQIIESILQEHKQETEKLRTEMEAVQQEMEPHQTQLNSLRSEIDMFDTEIQLIEEPSKYSQQFRAVKGPSGQPAPRLFDLVKVKDKKHIEKLEVDLPKIDLNLGAAKTKLKDLTQNHKDLEKKCKISEADKKKIAKLEKQKEAKESEYSQSKQQVDGMEAKLAQLKKKIMDVGGAKLRKEQEVANKVTKEIEDKTKQMTKIRVEYKSSQKNREKNAKALESIENEMAEVSGKIDSIRAQCKEMEEKAMDIVQKREEIEEVVSAKEKALRKEEKKYTKLKKQFDEMRSEGSADTEEDDDEPMDDDDNEDEDMESTDLKALPILDPKQLAKYNKEEMKYEISVLEQQRDELKANYRFS</sequence>
<keyword evidence="3" id="KW-0067">ATP-binding</keyword>
<dbReference type="GO" id="GO:0005634">
    <property type="term" value="C:nucleus"/>
    <property type="evidence" value="ECO:0007669"/>
    <property type="project" value="UniProtKB-SubCell"/>
</dbReference>
<dbReference type="AlphaFoldDB" id="A0AAD5QA93"/>
<proteinExistence type="predicted"/>
<dbReference type="PANTHER" id="PTHR18937:SF172">
    <property type="entry name" value="STRUCTURAL MAINTENANCE OF CHROMOSOMES PROTEIN"/>
    <property type="match status" value="1"/>
</dbReference>
<feature type="coiled-coil region" evidence="5">
    <location>
        <begin position="303"/>
        <end position="474"/>
    </location>
</feature>
<name>A0AAD5QA93_PYTIN</name>
<evidence type="ECO:0000256" key="4">
    <source>
        <dbReference type="ARBA" id="ARBA00023242"/>
    </source>
</evidence>
<feature type="compositionally biased region" description="Basic and acidic residues" evidence="6">
    <location>
        <begin position="709"/>
        <end position="721"/>
    </location>
</feature>
<feature type="region of interest" description="Disordered" evidence="6">
    <location>
        <begin position="569"/>
        <end position="588"/>
    </location>
</feature>
<accession>A0AAD5QA93</accession>
<dbReference type="PANTHER" id="PTHR18937">
    <property type="entry name" value="STRUCTURAL MAINTENANCE OF CHROMOSOMES SMC FAMILY MEMBER"/>
    <property type="match status" value="1"/>
</dbReference>
<dbReference type="Pfam" id="PF02463">
    <property type="entry name" value="SMC_N"/>
    <property type="match status" value="1"/>
</dbReference>
<dbReference type="InterPro" id="IPR027417">
    <property type="entry name" value="P-loop_NTPase"/>
</dbReference>
<dbReference type="Gene3D" id="3.40.50.300">
    <property type="entry name" value="P-loop containing nucleotide triphosphate hydrolases"/>
    <property type="match status" value="1"/>
</dbReference>
<evidence type="ECO:0000256" key="5">
    <source>
        <dbReference type="SAM" id="Coils"/>
    </source>
</evidence>
<dbReference type="SUPFAM" id="SSF52540">
    <property type="entry name" value="P-loop containing nucleoside triphosphate hydrolases"/>
    <property type="match status" value="1"/>
</dbReference>
<evidence type="ECO:0000313" key="9">
    <source>
        <dbReference type="Proteomes" id="UP001209570"/>
    </source>
</evidence>
<protein>
    <recommendedName>
        <fullName evidence="7">RecF/RecN/SMC N-terminal domain-containing protein</fullName>
    </recommendedName>
</protein>
<gene>
    <name evidence="8" type="ORF">P43SY_000300</name>
</gene>
<comment type="subcellular location">
    <subcellularLocation>
        <location evidence="1">Nucleus</location>
    </subcellularLocation>
</comment>
<feature type="domain" description="RecF/RecN/SMC N-terminal" evidence="7">
    <location>
        <begin position="50"/>
        <end position="213"/>
    </location>
</feature>
<evidence type="ECO:0000313" key="8">
    <source>
        <dbReference type="EMBL" id="KAJ0400360.1"/>
    </source>
</evidence>
<evidence type="ECO:0000256" key="6">
    <source>
        <dbReference type="SAM" id="MobiDB-lite"/>
    </source>
</evidence>
<feature type="region of interest" description="Disordered" evidence="6">
    <location>
        <begin position="21"/>
        <end position="44"/>
    </location>
</feature>
<evidence type="ECO:0000256" key="1">
    <source>
        <dbReference type="ARBA" id="ARBA00004123"/>
    </source>
</evidence>
<comment type="caution">
    <text evidence="8">The sequence shown here is derived from an EMBL/GenBank/DDBJ whole genome shotgun (WGS) entry which is preliminary data.</text>
</comment>
<dbReference type="GO" id="GO:0000796">
    <property type="term" value="C:condensin complex"/>
    <property type="evidence" value="ECO:0007669"/>
    <property type="project" value="TreeGrafter"/>
</dbReference>
<dbReference type="GO" id="GO:0007076">
    <property type="term" value="P:mitotic chromosome condensation"/>
    <property type="evidence" value="ECO:0007669"/>
    <property type="project" value="TreeGrafter"/>
</dbReference>
<keyword evidence="4" id="KW-0539">Nucleus</keyword>
<organism evidence="8 9">
    <name type="scientific">Pythium insidiosum</name>
    <name type="common">Pythiosis disease agent</name>
    <dbReference type="NCBI Taxonomy" id="114742"/>
    <lineage>
        <taxon>Eukaryota</taxon>
        <taxon>Sar</taxon>
        <taxon>Stramenopiles</taxon>
        <taxon>Oomycota</taxon>
        <taxon>Peronosporomycetes</taxon>
        <taxon>Pythiales</taxon>
        <taxon>Pythiaceae</taxon>
        <taxon>Pythium</taxon>
    </lineage>
</organism>
<dbReference type="InterPro" id="IPR003395">
    <property type="entry name" value="RecF/RecN/SMC_N"/>
</dbReference>
<evidence type="ECO:0000256" key="3">
    <source>
        <dbReference type="ARBA" id="ARBA00022840"/>
    </source>
</evidence>
<feature type="compositionally biased region" description="Basic and acidic residues" evidence="6">
    <location>
        <begin position="569"/>
        <end position="579"/>
    </location>
</feature>
<evidence type="ECO:0000256" key="2">
    <source>
        <dbReference type="ARBA" id="ARBA00022741"/>
    </source>
</evidence>
<feature type="compositionally biased region" description="Acidic residues" evidence="6">
    <location>
        <begin position="723"/>
        <end position="745"/>
    </location>
</feature>
<keyword evidence="2" id="KW-0547">Nucleotide-binding</keyword>
<dbReference type="Proteomes" id="UP001209570">
    <property type="component" value="Unassembled WGS sequence"/>
</dbReference>
<keyword evidence="9" id="KW-1185">Reference proteome</keyword>
<reference evidence="8" key="1">
    <citation type="submission" date="2021-12" db="EMBL/GenBank/DDBJ databases">
        <title>Prjna785345.</title>
        <authorList>
            <person name="Rujirawat T."/>
            <person name="Krajaejun T."/>
        </authorList>
    </citation>
    <scope>NUCLEOTIDE SEQUENCE</scope>
    <source>
        <strain evidence="8">Pi057C3</strain>
    </source>
</reference>